<dbReference type="Proteomes" id="UP000789920">
    <property type="component" value="Unassembled WGS sequence"/>
</dbReference>
<keyword evidence="2" id="KW-1185">Reference proteome</keyword>
<reference evidence="1" key="1">
    <citation type="submission" date="2021-06" db="EMBL/GenBank/DDBJ databases">
        <authorList>
            <person name="Kallberg Y."/>
            <person name="Tangrot J."/>
            <person name="Rosling A."/>
        </authorList>
    </citation>
    <scope>NUCLEOTIDE SEQUENCE</scope>
    <source>
        <strain evidence="1">MA461A</strain>
    </source>
</reference>
<accession>A0ACA9L2R4</accession>
<protein>
    <submittedName>
        <fullName evidence="1">1598_t:CDS:1</fullName>
    </submittedName>
</protein>
<evidence type="ECO:0000313" key="1">
    <source>
        <dbReference type="EMBL" id="CAG8502652.1"/>
    </source>
</evidence>
<feature type="non-terminal residue" evidence="1">
    <location>
        <position position="1"/>
    </location>
</feature>
<dbReference type="EMBL" id="CAJVQC010001907">
    <property type="protein sequence ID" value="CAG8502652.1"/>
    <property type="molecule type" value="Genomic_DNA"/>
</dbReference>
<sequence>FLLLRKERNCPPTAPQQEENAFTIFGKTLEELEFMFFQEREHWTVCYRTEKDLPAKSGLLNPGKPGGYHEPFPSFKKPADINGKPWSEALQEIPDSEKYRFWK</sequence>
<proteinExistence type="predicted"/>
<organism evidence="1 2">
    <name type="scientific">Racocetra persica</name>
    <dbReference type="NCBI Taxonomy" id="160502"/>
    <lineage>
        <taxon>Eukaryota</taxon>
        <taxon>Fungi</taxon>
        <taxon>Fungi incertae sedis</taxon>
        <taxon>Mucoromycota</taxon>
        <taxon>Glomeromycotina</taxon>
        <taxon>Glomeromycetes</taxon>
        <taxon>Diversisporales</taxon>
        <taxon>Gigasporaceae</taxon>
        <taxon>Racocetra</taxon>
    </lineage>
</organism>
<gene>
    <name evidence="1" type="ORF">RPERSI_LOCUS1894</name>
</gene>
<evidence type="ECO:0000313" key="2">
    <source>
        <dbReference type="Proteomes" id="UP000789920"/>
    </source>
</evidence>
<name>A0ACA9L2R4_9GLOM</name>
<comment type="caution">
    <text evidence="1">The sequence shown here is derived from an EMBL/GenBank/DDBJ whole genome shotgun (WGS) entry which is preliminary data.</text>
</comment>